<dbReference type="Pfam" id="PF18818">
    <property type="entry name" value="MPTase-PolyVal"/>
    <property type="match status" value="1"/>
</dbReference>
<evidence type="ECO:0000313" key="4">
    <source>
        <dbReference type="EMBL" id="EHK53166.1"/>
    </source>
</evidence>
<feature type="domain" description="N-terminal" evidence="2">
    <location>
        <begin position="7"/>
        <end position="130"/>
    </location>
</feature>
<feature type="domain" description="Polyvalent protein metallopeptidase" evidence="3">
    <location>
        <begin position="154"/>
        <end position="279"/>
    </location>
</feature>
<dbReference type="OrthoDB" id="9792687at2"/>
<dbReference type="GO" id="GO:0003697">
    <property type="term" value="F:single-stranded DNA binding"/>
    <property type="evidence" value="ECO:0007669"/>
    <property type="project" value="InterPro"/>
</dbReference>
<dbReference type="Pfam" id="PF08401">
    <property type="entry name" value="ArdcN"/>
    <property type="match status" value="1"/>
</dbReference>
<evidence type="ECO:0000256" key="1">
    <source>
        <dbReference type="SAM" id="MobiDB-lite"/>
    </source>
</evidence>
<dbReference type="InterPro" id="IPR013610">
    <property type="entry name" value="ArdC_N"/>
</dbReference>
<dbReference type="InterPro" id="IPR017113">
    <property type="entry name" value="Antirestriction_ArdC"/>
</dbReference>
<sequence length="303" mass="33861">MNDQRADIYSRITNQIITAIEAGTGEFRMPWHHDCSATTRPVNVLSGKRYRGANVLVLWTAAKQAGYDSGVWGTYRQWAAKGGQVRRRERATAIMLWKPVERHGDGRADVPIDTDTDGRKRFLARGFSVFNRDQVDGYDEPAQPVLPESERVSNADAFFAALAIPITYGAGSAFYRIQEDRIHMPNFSAFVDPHAFYSTLYHEAGHASGARHRLDRQLDTRLNRHAVAIEELVAELTAAFVLADLGLASRPREDHAAYAASWLRAMKEEKRALITAASKAQQAADWMHEQQPAATCPSEKHAD</sequence>
<dbReference type="InterPro" id="IPR041459">
    <property type="entry name" value="MPTase-PolyVal"/>
</dbReference>
<dbReference type="RefSeq" id="WP_008839881.1">
    <property type="nucleotide sequence ID" value="NZ_AHAM01000282.1"/>
</dbReference>
<evidence type="ECO:0000259" key="3">
    <source>
        <dbReference type="Pfam" id="PF18818"/>
    </source>
</evidence>
<name>H0I1H4_9HYPH</name>
<dbReference type="Proteomes" id="UP000003250">
    <property type="component" value="Unassembled WGS sequence"/>
</dbReference>
<evidence type="ECO:0000313" key="5">
    <source>
        <dbReference type="Proteomes" id="UP000003250"/>
    </source>
</evidence>
<evidence type="ECO:0000259" key="2">
    <source>
        <dbReference type="Pfam" id="PF08401"/>
    </source>
</evidence>
<proteinExistence type="predicted"/>
<dbReference type="PATRIC" id="fig|1107882.3.peg.6109"/>
<organism evidence="4 5">
    <name type="scientific">Mesorhizobium alhagi CCNWXJ12-2</name>
    <dbReference type="NCBI Taxonomy" id="1107882"/>
    <lineage>
        <taxon>Bacteria</taxon>
        <taxon>Pseudomonadati</taxon>
        <taxon>Pseudomonadota</taxon>
        <taxon>Alphaproteobacteria</taxon>
        <taxon>Hyphomicrobiales</taxon>
        <taxon>Phyllobacteriaceae</taxon>
        <taxon>Allomesorhizobium</taxon>
    </lineage>
</organism>
<feature type="region of interest" description="Disordered" evidence="1">
    <location>
        <begin position="284"/>
        <end position="303"/>
    </location>
</feature>
<accession>H0I1H4</accession>
<gene>
    <name evidence="4" type="ORF">MAXJ12_31557</name>
</gene>
<keyword evidence="5" id="KW-1185">Reference proteome</keyword>
<dbReference type="PIRSF" id="PIRSF037112">
    <property type="entry name" value="Antirestriction_ArdC"/>
    <property type="match status" value="1"/>
</dbReference>
<dbReference type="AlphaFoldDB" id="H0I1H4"/>
<evidence type="ECO:0008006" key="6">
    <source>
        <dbReference type="Google" id="ProtNLM"/>
    </source>
</evidence>
<protein>
    <recommendedName>
        <fullName evidence="6">DUF1738 domain-containing protein</fullName>
    </recommendedName>
</protein>
<reference evidence="4 5" key="1">
    <citation type="journal article" date="2012" name="J. Bacteriol.">
        <title>Draft Genome Sequence of Mesorhizobium alhagi CCNWXJ12-2T, a Novel Salt-Resistant Species Isolated from the Desert of Northwestern China.</title>
        <authorList>
            <person name="Zhou M."/>
            <person name="Chen W."/>
            <person name="Chen H."/>
            <person name="Wei G."/>
        </authorList>
    </citation>
    <scope>NUCLEOTIDE SEQUENCE [LARGE SCALE GENOMIC DNA]</scope>
    <source>
        <strain evidence="4 5">CCNWXJ12-2</strain>
    </source>
</reference>
<dbReference type="EMBL" id="AHAM01000282">
    <property type="protein sequence ID" value="EHK53166.1"/>
    <property type="molecule type" value="Genomic_DNA"/>
</dbReference>